<accession>A0ABW0SNN1</accession>
<evidence type="ECO:0000256" key="2">
    <source>
        <dbReference type="ARBA" id="ARBA00022475"/>
    </source>
</evidence>
<dbReference type="PANTHER" id="PTHR30606:SF9">
    <property type="entry name" value="LIPID A BIOSYNTHESIS LAUROYLTRANSFERASE"/>
    <property type="match status" value="1"/>
</dbReference>
<name>A0ABW0SNN1_9GAMM</name>
<evidence type="ECO:0000256" key="4">
    <source>
        <dbReference type="ARBA" id="ARBA00022679"/>
    </source>
</evidence>
<dbReference type="InterPro" id="IPR004960">
    <property type="entry name" value="LipA_acyltrans"/>
</dbReference>
<keyword evidence="5" id="KW-0472">Membrane</keyword>
<dbReference type="InterPro" id="IPR014548">
    <property type="entry name" value="Ac_Trasf"/>
</dbReference>
<evidence type="ECO:0000256" key="1">
    <source>
        <dbReference type="ARBA" id="ARBA00004533"/>
    </source>
</evidence>
<evidence type="ECO:0000256" key="5">
    <source>
        <dbReference type="ARBA" id="ARBA00023136"/>
    </source>
</evidence>
<evidence type="ECO:0000256" key="3">
    <source>
        <dbReference type="ARBA" id="ARBA00022519"/>
    </source>
</evidence>
<evidence type="ECO:0000313" key="9">
    <source>
        <dbReference type="Proteomes" id="UP001596036"/>
    </source>
</evidence>
<evidence type="ECO:0000313" key="8">
    <source>
        <dbReference type="EMBL" id="MFC5570375.1"/>
    </source>
</evidence>
<evidence type="ECO:0000256" key="6">
    <source>
        <dbReference type="ARBA" id="ARBA00023315"/>
    </source>
</evidence>
<dbReference type="Proteomes" id="UP001596036">
    <property type="component" value="Unassembled WGS sequence"/>
</dbReference>
<dbReference type="RefSeq" id="WP_386754741.1">
    <property type="nucleotide sequence ID" value="NZ_JBHSNM010000002.1"/>
</dbReference>
<comment type="caution">
    <text evidence="8">The sequence shown here is derived from an EMBL/GenBank/DDBJ whole genome shotgun (WGS) entry which is preliminary data.</text>
</comment>
<organism evidence="8 9">
    <name type="scientific">Lysobacter yangpyeongensis</name>
    <dbReference type="NCBI Taxonomy" id="346182"/>
    <lineage>
        <taxon>Bacteria</taxon>
        <taxon>Pseudomonadati</taxon>
        <taxon>Pseudomonadota</taxon>
        <taxon>Gammaproteobacteria</taxon>
        <taxon>Lysobacterales</taxon>
        <taxon>Lysobacteraceae</taxon>
        <taxon>Lysobacter</taxon>
    </lineage>
</organism>
<dbReference type="EMBL" id="JBHSNM010000002">
    <property type="protein sequence ID" value="MFC5570375.1"/>
    <property type="molecule type" value="Genomic_DNA"/>
</dbReference>
<keyword evidence="2" id="KW-1003">Cell membrane</keyword>
<keyword evidence="6 8" id="KW-0012">Acyltransferase</keyword>
<feature type="region of interest" description="Disordered" evidence="7">
    <location>
        <begin position="309"/>
        <end position="335"/>
    </location>
</feature>
<dbReference type="CDD" id="cd07984">
    <property type="entry name" value="LPLAT_LABLAT-like"/>
    <property type="match status" value="1"/>
</dbReference>
<dbReference type="PIRSF" id="PIRSF028561">
    <property type="entry name" value="Ac_Trasf"/>
    <property type="match status" value="1"/>
</dbReference>
<evidence type="ECO:0000256" key="7">
    <source>
        <dbReference type="SAM" id="MobiDB-lite"/>
    </source>
</evidence>
<keyword evidence="4" id="KW-0808">Transferase</keyword>
<keyword evidence="3" id="KW-0997">Cell inner membrane</keyword>
<dbReference type="Pfam" id="PF03279">
    <property type="entry name" value="Lip_A_acyltrans"/>
    <property type="match status" value="1"/>
</dbReference>
<gene>
    <name evidence="8" type="ORF">ACFPN1_09930</name>
</gene>
<protein>
    <submittedName>
        <fullName evidence="8">Acyltransferase</fullName>
    </submittedName>
</protein>
<sequence>MNVAQRNAAAWKRRPEGGGFFAIWLIRAIARYGGRAVARSLLWPITCYFLLMRGPERRASRAYLRRVLPVRPTLWHVARHIHTFASTILDRVFLLSGQLERFDFDVQGLPGLDAQLDRGTGALVLGSHLGSFDALRALAARRPQLRVRVLLDKAHNPAMQQLLDALNPRLAADIIDAGQPGTAIVLAIREALAEGALVAMLADRVLPGDTAEPAPFLGDTARFPLAPWQIAGVLQVPVTLAFGLYRGGNRYELVFEALSDGISLPRHERRQVLAGLVQTYAARLQHHARRAPYNWFNFFDFWQPDDATAVRDESPQPGPGDLRARRRHDAARGHG</sequence>
<dbReference type="PANTHER" id="PTHR30606">
    <property type="entry name" value="LIPID A BIOSYNTHESIS LAUROYL ACYLTRANSFERASE"/>
    <property type="match status" value="1"/>
</dbReference>
<dbReference type="GO" id="GO:0016746">
    <property type="term" value="F:acyltransferase activity"/>
    <property type="evidence" value="ECO:0007669"/>
    <property type="project" value="UniProtKB-KW"/>
</dbReference>
<comment type="subcellular location">
    <subcellularLocation>
        <location evidence="1">Cell inner membrane</location>
    </subcellularLocation>
</comment>
<reference evidence="9" key="1">
    <citation type="journal article" date="2019" name="Int. J. Syst. Evol. Microbiol.">
        <title>The Global Catalogue of Microorganisms (GCM) 10K type strain sequencing project: providing services to taxonomists for standard genome sequencing and annotation.</title>
        <authorList>
            <consortium name="The Broad Institute Genomics Platform"/>
            <consortium name="The Broad Institute Genome Sequencing Center for Infectious Disease"/>
            <person name="Wu L."/>
            <person name="Ma J."/>
        </authorList>
    </citation>
    <scope>NUCLEOTIDE SEQUENCE [LARGE SCALE GENOMIC DNA]</scope>
    <source>
        <strain evidence="9">KACC 11407</strain>
    </source>
</reference>
<proteinExistence type="predicted"/>
<keyword evidence="9" id="KW-1185">Reference proteome</keyword>